<keyword evidence="8" id="KW-1185">Reference proteome</keyword>
<accession>A0A8J6B5H7</accession>
<gene>
    <name evidence="7" type="ORF">J8273_3588</name>
</gene>
<dbReference type="PANTHER" id="PTHR12883">
    <property type="entry name" value="ADIPOCYTE-SPECIFIC PROTEIN 4-RELATED"/>
    <property type="match status" value="1"/>
</dbReference>
<evidence type="ECO:0000313" key="7">
    <source>
        <dbReference type="EMBL" id="KAG9393449.1"/>
    </source>
</evidence>
<keyword evidence="2 6" id="KW-0812">Transmembrane</keyword>
<dbReference type="Pfam" id="PF07946">
    <property type="entry name" value="CCDC47"/>
    <property type="match status" value="1"/>
</dbReference>
<dbReference type="GO" id="GO:0005783">
    <property type="term" value="C:endoplasmic reticulum"/>
    <property type="evidence" value="ECO:0007669"/>
    <property type="project" value="InterPro"/>
</dbReference>
<dbReference type="Proteomes" id="UP000717585">
    <property type="component" value="Unassembled WGS sequence"/>
</dbReference>
<dbReference type="OrthoDB" id="10039147at2759"/>
<keyword evidence="4 6" id="KW-0472">Membrane</keyword>
<feature type="region of interest" description="Disordered" evidence="5">
    <location>
        <begin position="262"/>
        <end position="328"/>
    </location>
</feature>
<feature type="transmembrane region" description="Helical" evidence="6">
    <location>
        <begin position="18"/>
        <end position="35"/>
    </location>
</feature>
<dbReference type="GO" id="GO:0032469">
    <property type="term" value="P:endoplasmic reticulum calcium ion homeostasis"/>
    <property type="evidence" value="ECO:0007669"/>
    <property type="project" value="InterPro"/>
</dbReference>
<evidence type="ECO:0000256" key="6">
    <source>
        <dbReference type="SAM" id="Phobius"/>
    </source>
</evidence>
<dbReference type="GO" id="GO:0005509">
    <property type="term" value="F:calcium ion binding"/>
    <property type="evidence" value="ECO:0007669"/>
    <property type="project" value="InterPro"/>
</dbReference>
<dbReference type="EMBL" id="JAHDYR010000025">
    <property type="protein sequence ID" value="KAG9393449.1"/>
    <property type="molecule type" value="Genomic_DNA"/>
</dbReference>
<dbReference type="GO" id="GO:0016020">
    <property type="term" value="C:membrane"/>
    <property type="evidence" value="ECO:0007669"/>
    <property type="project" value="UniProtKB-SubCell"/>
</dbReference>
<keyword evidence="3 6" id="KW-1133">Transmembrane helix</keyword>
<feature type="compositionally biased region" description="Basic and acidic residues" evidence="5">
    <location>
        <begin position="262"/>
        <end position="296"/>
    </location>
</feature>
<comment type="subcellular location">
    <subcellularLocation>
        <location evidence="1">Membrane</location>
        <topology evidence="1">Single-pass membrane protein</topology>
    </subcellularLocation>
</comment>
<evidence type="ECO:0000256" key="2">
    <source>
        <dbReference type="ARBA" id="ARBA00022692"/>
    </source>
</evidence>
<protein>
    <recommendedName>
        <fullName evidence="9">DUF1682-domain-containing protein</fullName>
    </recommendedName>
</protein>
<evidence type="ECO:0008006" key="9">
    <source>
        <dbReference type="Google" id="ProtNLM"/>
    </source>
</evidence>
<evidence type="ECO:0000256" key="3">
    <source>
        <dbReference type="ARBA" id="ARBA00022989"/>
    </source>
</evidence>
<proteinExistence type="predicted"/>
<dbReference type="InterPro" id="IPR012879">
    <property type="entry name" value="CCDC47"/>
</dbReference>
<dbReference type="PANTHER" id="PTHR12883:SF0">
    <property type="entry name" value="PAT COMPLEX SUBUNIT CCDC47"/>
    <property type="match status" value="1"/>
</dbReference>
<evidence type="ECO:0000256" key="1">
    <source>
        <dbReference type="ARBA" id="ARBA00004167"/>
    </source>
</evidence>
<organism evidence="7 8">
    <name type="scientific">Carpediemonas membranifera</name>
    <dbReference type="NCBI Taxonomy" id="201153"/>
    <lineage>
        <taxon>Eukaryota</taxon>
        <taxon>Metamonada</taxon>
        <taxon>Carpediemonas-like organisms</taxon>
        <taxon>Carpediemonas</taxon>
    </lineage>
</organism>
<feature type="compositionally biased region" description="Basic and acidic residues" evidence="5">
    <location>
        <begin position="303"/>
        <end position="322"/>
    </location>
</feature>
<evidence type="ECO:0000313" key="8">
    <source>
        <dbReference type="Proteomes" id="UP000717585"/>
    </source>
</evidence>
<reference evidence="7" key="1">
    <citation type="submission" date="2021-05" db="EMBL/GenBank/DDBJ databases">
        <title>A free-living protist that lacks canonical eukaryotic 1 DNA replication and segregation systems.</title>
        <authorList>
            <person name="Salas-Leiva D.E."/>
            <person name="Tromer E.C."/>
            <person name="Curtis B.A."/>
            <person name="Jerlstrom-Hultqvist J."/>
            <person name="Kolisko M."/>
            <person name="Yi Z."/>
            <person name="Salas-Leiva J.S."/>
            <person name="Gallot-Lavallee L."/>
            <person name="Kops G.J.P.L."/>
            <person name="Archibald J.M."/>
            <person name="Simpson A.G.B."/>
            <person name="Roger A.J."/>
        </authorList>
    </citation>
    <scope>NUCLEOTIDE SEQUENCE</scope>
    <source>
        <strain evidence="7">BICM</strain>
    </source>
</reference>
<evidence type="ECO:0000256" key="5">
    <source>
        <dbReference type="SAM" id="MobiDB-lite"/>
    </source>
</evidence>
<sequence>MMPIELLPIVQQSFAENWLFFALIAVCLGILAISMRGKRANTLRAREISGILQEPVSAAFDECDHKLYRVSNSSFTYRASGHAFAEGLVAHINLMPRHDLVTRLAMIPFTTVRDAVVFEIPLKCNSPSHTFAAISTKGLGATLDVASDLRKYCSIFPTPAALDDPEATHNTIKILSTSSDLKNQYLTPEVIEAIKSLGTSFHSVHITDKNTRSGNVAVLRVEVELPASGVTTIVRGGLLLSLALLNIVPAITISKKEMARRQKEAQKAKKQAQHEKLVERTQQKRQARDEAEEKKLVGLSGAEQRKLEEKKAKKEAKRSERRQSKRVM</sequence>
<name>A0A8J6B5H7_9EUKA</name>
<dbReference type="AlphaFoldDB" id="A0A8J6B5H7"/>
<comment type="caution">
    <text evidence="7">The sequence shown here is derived from an EMBL/GenBank/DDBJ whole genome shotgun (WGS) entry which is preliminary data.</text>
</comment>
<evidence type="ECO:0000256" key="4">
    <source>
        <dbReference type="ARBA" id="ARBA00023136"/>
    </source>
</evidence>